<evidence type="ECO:0000256" key="4">
    <source>
        <dbReference type="ARBA" id="ARBA00023180"/>
    </source>
</evidence>
<dbReference type="InterPro" id="IPR036514">
    <property type="entry name" value="SGNH_hydro_sf"/>
</dbReference>
<sequence>MKKLIAHLKIRSWSSCNLEVASLAAFLPTTIPANLSYPAVFNFGDSNSDTGGLNAGIAFPIKRFCNGYLIIDYLMNEMDLPFLNPYLDSVGAPSFQTGCNFATGGSTVLPANAALISPFSFGIQVAQFGRFKAKALELLSKDKKLQNVLPFEDYFKQGLYTFDVGHNDLDGAFSLKSEDQVVAFIPSIMTGFETGIQKLYNQGARNFWIHNTGPLGCLPRTIAAFGKNPSQLDQFGCVASHNRAATAFNAQLRDLCFKFQRKFPEANVTYINIYKIKLDLITNYAQYGFKQGIAACCGYGGLPLNFDNRINCGETKNLNGTLVTATSCTNPEEYVNWDGSHYTRAANQYVSTQILTGNFSETLDIFQY</sequence>
<evidence type="ECO:0000256" key="1">
    <source>
        <dbReference type="ARBA" id="ARBA00008668"/>
    </source>
</evidence>
<keyword evidence="2" id="KW-0732">Signal</keyword>
<dbReference type="PANTHER" id="PTHR22835">
    <property type="entry name" value="ZINC FINGER FYVE DOMAIN CONTAINING PROTEIN"/>
    <property type="match status" value="1"/>
</dbReference>
<dbReference type="AlphaFoldDB" id="A0A4Y1S2X9"/>
<accession>A0A4Y1S2X9</accession>
<evidence type="ECO:0000256" key="2">
    <source>
        <dbReference type="ARBA" id="ARBA00022729"/>
    </source>
</evidence>
<organism evidence="5">
    <name type="scientific">Prunus dulcis</name>
    <name type="common">Almond</name>
    <name type="synonym">Amygdalus dulcis</name>
    <dbReference type="NCBI Taxonomy" id="3755"/>
    <lineage>
        <taxon>Eukaryota</taxon>
        <taxon>Viridiplantae</taxon>
        <taxon>Streptophyta</taxon>
        <taxon>Embryophyta</taxon>
        <taxon>Tracheophyta</taxon>
        <taxon>Spermatophyta</taxon>
        <taxon>Magnoliopsida</taxon>
        <taxon>eudicotyledons</taxon>
        <taxon>Gunneridae</taxon>
        <taxon>Pentapetalae</taxon>
        <taxon>rosids</taxon>
        <taxon>fabids</taxon>
        <taxon>Rosales</taxon>
        <taxon>Rosaceae</taxon>
        <taxon>Amygdaloideae</taxon>
        <taxon>Amygdaleae</taxon>
        <taxon>Prunus</taxon>
    </lineage>
</organism>
<reference evidence="5" key="1">
    <citation type="journal article" date="2019" name="Science">
        <title>Mutation of a bHLH transcription factor allowed almond domestication.</title>
        <authorList>
            <person name="Sanchez-Perez R."/>
            <person name="Pavan S."/>
            <person name="Mazzeo R."/>
            <person name="Moldovan C."/>
            <person name="Aiese Cigliano R."/>
            <person name="Del Cueto J."/>
            <person name="Ricciardi F."/>
            <person name="Lotti C."/>
            <person name="Ricciardi L."/>
            <person name="Dicenta F."/>
            <person name="Lopez-Marques R.L."/>
            <person name="Lindberg Moller B."/>
        </authorList>
    </citation>
    <scope>NUCLEOTIDE SEQUENCE</scope>
</reference>
<dbReference type="EMBL" id="AP019304">
    <property type="protein sequence ID" value="BBH10327.1"/>
    <property type="molecule type" value="Genomic_DNA"/>
</dbReference>
<dbReference type="SUPFAM" id="SSF52266">
    <property type="entry name" value="SGNH hydrolase"/>
    <property type="match status" value="1"/>
</dbReference>
<dbReference type="Pfam" id="PF00657">
    <property type="entry name" value="Lipase_GDSL"/>
    <property type="match status" value="1"/>
</dbReference>
<dbReference type="CDD" id="cd01837">
    <property type="entry name" value="SGNH_plant_lipase_like"/>
    <property type="match status" value="1"/>
</dbReference>
<dbReference type="Gene3D" id="3.40.50.1110">
    <property type="entry name" value="SGNH hydrolase"/>
    <property type="match status" value="1"/>
</dbReference>
<dbReference type="InterPro" id="IPR035669">
    <property type="entry name" value="SGNH_plant_lipase-like"/>
</dbReference>
<gene>
    <name evidence="5" type="ORF">Prudu_023090</name>
</gene>
<protein>
    <submittedName>
        <fullName evidence="5">GDSL-like Lipase/Acylhydrolase superfamily protein</fullName>
    </submittedName>
</protein>
<keyword evidence="3 5" id="KW-0378">Hydrolase</keyword>
<name>A0A4Y1S2X9_PRUDU</name>
<evidence type="ECO:0000313" key="5">
    <source>
        <dbReference type="EMBL" id="BBH10327.1"/>
    </source>
</evidence>
<keyword evidence="4" id="KW-0325">Glycoprotein</keyword>
<proteinExistence type="inferred from homology"/>
<dbReference type="PANTHER" id="PTHR22835:SF458">
    <property type="entry name" value="GDSL ESTERASE_LIPASE"/>
    <property type="match status" value="1"/>
</dbReference>
<comment type="similarity">
    <text evidence="1">Belongs to the 'GDSL' lipolytic enzyme family.</text>
</comment>
<dbReference type="InterPro" id="IPR001087">
    <property type="entry name" value="GDSL"/>
</dbReference>
<dbReference type="GO" id="GO:0016788">
    <property type="term" value="F:hydrolase activity, acting on ester bonds"/>
    <property type="evidence" value="ECO:0007669"/>
    <property type="project" value="InterPro"/>
</dbReference>
<evidence type="ECO:0000256" key="3">
    <source>
        <dbReference type="ARBA" id="ARBA00022801"/>
    </source>
</evidence>